<feature type="coiled-coil region" evidence="4">
    <location>
        <begin position="547"/>
        <end position="574"/>
    </location>
</feature>
<keyword evidence="4" id="KW-0175">Coiled coil</keyword>
<feature type="domain" description="Rad50/SbcC-type AAA" evidence="5">
    <location>
        <begin position="5"/>
        <end position="288"/>
    </location>
</feature>
<dbReference type="EMBL" id="FXBJ01000002">
    <property type="protein sequence ID" value="SMH40882.1"/>
    <property type="molecule type" value="Genomic_DNA"/>
</dbReference>
<keyword evidence="7" id="KW-1185">Reference proteome</keyword>
<dbReference type="AlphaFoldDB" id="A0A1X7NRW7"/>
<sequence length="1018" mass="117008">MRPLKLTLNAFGPYKGKVEIDFTQFNQKTLFLVSGPTGAGKTTIFDAIAYALYDEASGTSRGKDSFKSQFATDDDLCYVELEFELARKLYYIKRSPAQKGPGSRKIKQHDSKVEFIHGKNVTTKIPIANQEIKDLLSLSYEQFKQIVMLPQGEFKKMLESNSADKEKIFRNIFQTDRMNEFQMSLKEEARLLKSDVEQSDKVMEQFVSFIFPQDNHALAEAIALMDIAQLLIELDKSIDSSKETIQIYANEMDRFRKKIQQNQERIIDLTELEQLEKIKTELVELESETENKRVKIKQNEQAQRLVSYKEEKEKTAKEKLRLEKELKAAEQDLTGTVLALRENKEEVVVAEENYATLSEKREKIIELKQEENHIKAIELKKMKIVALEKETIQVQLDSEKQTASLVDHKEQLEKNKQLALEISQARNSVAVIQNELAELKEEQTKSGAKQAQYNELIQLIVQKEEKVHLFKLADAKYIAIQQDYQQQQLLFNRNIAGLLASELEEGTPCLVCGSLDHPLPAALSKDALSKEELEAIEIDKDNSYQEYTFLTNDLVHLNEQIKKYEATLQVVSEKAPEKQAQLALEQQALDKNKVKCMKDKKLLEQLIEQEENTKQQIEDEQEQEKQLVSTIQELHSAQQHINKHIQEIKKEVEEAQTHLIYGDINQVQTTLEQLITEIGQIEFNYKKSYEEKNKLEKFEAQYKTTIDSFKTQLSASMKNAELALAAFEQQLKITGYAEQFEDYLVGNEQLKELVTEIADYDKKVWVNQDNHKKQTQKVAAMKEHYSVEDYQEKIKTKETKLKEIDEKYQALIGITNKHESANLEIKKHYKSKETQLEKYRLYSELSELANGSKETDYISFERYVLAIYFEEIIQAANLRFTQMTNNRYSLLKREEKVKGAGAKGLDLDIFDNYTGKTRSVRTLSGGESFKASLALALGLSDVIQNHSGGVSVDTLFIDEGFGTLDSDSLDSAIETLFDLNKKGRLVGIISHVEELKMRIPVHIDVTKTSEGSQIEVKM</sequence>
<dbReference type="InterPro" id="IPR038729">
    <property type="entry name" value="Rad50/SbcC_AAA"/>
</dbReference>
<dbReference type="InterPro" id="IPR027417">
    <property type="entry name" value="P-loop_NTPase"/>
</dbReference>
<dbReference type="PANTHER" id="PTHR32114">
    <property type="entry name" value="ABC TRANSPORTER ABCH.3"/>
    <property type="match status" value="1"/>
</dbReference>
<evidence type="ECO:0000313" key="6">
    <source>
        <dbReference type="EMBL" id="SMH40882.1"/>
    </source>
</evidence>
<gene>
    <name evidence="6" type="ORF">SAMN04488700_2439</name>
</gene>
<proteinExistence type="inferred from homology"/>
<dbReference type="RefSeq" id="WP_085560448.1">
    <property type="nucleotide sequence ID" value="NZ_FOAH01000015.1"/>
</dbReference>
<dbReference type="Pfam" id="PF13476">
    <property type="entry name" value="AAA_23"/>
    <property type="match status" value="1"/>
</dbReference>
<keyword evidence="6" id="KW-0540">Nuclease</keyword>
<dbReference type="Proteomes" id="UP000193435">
    <property type="component" value="Unassembled WGS sequence"/>
</dbReference>
<evidence type="ECO:0000256" key="4">
    <source>
        <dbReference type="SAM" id="Coils"/>
    </source>
</evidence>
<evidence type="ECO:0000313" key="7">
    <source>
        <dbReference type="Proteomes" id="UP000193435"/>
    </source>
</evidence>
<evidence type="ECO:0000256" key="3">
    <source>
        <dbReference type="ARBA" id="ARBA00013368"/>
    </source>
</evidence>
<accession>A0A1X7NRW7</accession>
<comment type="subunit">
    <text evidence="2">Heterodimer of SbcC and SbcD.</text>
</comment>
<evidence type="ECO:0000259" key="5">
    <source>
        <dbReference type="Pfam" id="PF13476"/>
    </source>
</evidence>
<organism evidence="6 7">
    <name type="scientific">Carnobacterium iners</name>
    <dbReference type="NCBI Taxonomy" id="1073423"/>
    <lineage>
        <taxon>Bacteria</taxon>
        <taxon>Bacillati</taxon>
        <taxon>Bacillota</taxon>
        <taxon>Bacilli</taxon>
        <taxon>Lactobacillales</taxon>
        <taxon>Carnobacteriaceae</taxon>
        <taxon>Carnobacterium</taxon>
    </lineage>
</organism>
<feature type="coiled-coil region" evidence="4">
    <location>
        <begin position="600"/>
        <end position="654"/>
    </location>
</feature>
<evidence type="ECO:0000256" key="2">
    <source>
        <dbReference type="ARBA" id="ARBA00011322"/>
    </source>
</evidence>
<reference evidence="6 7" key="1">
    <citation type="submission" date="2017-04" db="EMBL/GenBank/DDBJ databases">
        <authorList>
            <person name="Afonso C.L."/>
            <person name="Miller P.J."/>
            <person name="Scott M.A."/>
            <person name="Spackman E."/>
            <person name="Goraichik I."/>
            <person name="Dimitrov K.M."/>
            <person name="Suarez D.L."/>
            <person name="Swayne D.E."/>
        </authorList>
    </citation>
    <scope>NUCLEOTIDE SEQUENCE [LARGE SCALE GENOMIC DNA]</scope>
    <source>
        <strain evidence="6 7">LMG26642</strain>
    </source>
</reference>
<dbReference type="Gene3D" id="3.40.50.300">
    <property type="entry name" value="P-loop containing nucleotide triphosphate hydrolases"/>
    <property type="match status" value="2"/>
</dbReference>
<feature type="coiled-coil region" evidence="4">
    <location>
        <begin position="408"/>
        <end position="442"/>
    </location>
</feature>
<feature type="coiled-coil region" evidence="4">
    <location>
        <begin position="238"/>
        <end position="380"/>
    </location>
</feature>
<dbReference type="GO" id="GO:0016887">
    <property type="term" value="F:ATP hydrolysis activity"/>
    <property type="evidence" value="ECO:0007669"/>
    <property type="project" value="InterPro"/>
</dbReference>
<dbReference type="SUPFAM" id="SSF52540">
    <property type="entry name" value="P-loop containing nucleoside triphosphate hydrolases"/>
    <property type="match status" value="2"/>
</dbReference>
<dbReference type="STRING" id="1073423.SAMN04488700_2439"/>
<keyword evidence="6" id="KW-0269">Exonuclease</keyword>
<dbReference type="OrthoDB" id="9795626at2"/>
<dbReference type="GO" id="GO:0006302">
    <property type="term" value="P:double-strand break repair"/>
    <property type="evidence" value="ECO:0007669"/>
    <property type="project" value="InterPro"/>
</dbReference>
<evidence type="ECO:0000256" key="1">
    <source>
        <dbReference type="ARBA" id="ARBA00006930"/>
    </source>
</evidence>
<keyword evidence="6" id="KW-0378">Hydrolase</keyword>
<comment type="similarity">
    <text evidence="1">Belongs to the SMC family. SbcC subfamily.</text>
</comment>
<dbReference type="PANTHER" id="PTHR32114:SF2">
    <property type="entry name" value="ABC TRANSPORTER ABCH.3"/>
    <property type="match status" value="1"/>
</dbReference>
<protein>
    <recommendedName>
        <fullName evidence="3">Nuclease SbcCD subunit C</fullName>
    </recommendedName>
</protein>
<dbReference type="Pfam" id="PF13558">
    <property type="entry name" value="SbcC_Walker_B"/>
    <property type="match status" value="1"/>
</dbReference>
<dbReference type="GO" id="GO:0004527">
    <property type="term" value="F:exonuclease activity"/>
    <property type="evidence" value="ECO:0007669"/>
    <property type="project" value="UniProtKB-KW"/>
</dbReference>
<name>A0A1X7NRW7_9LACT</name>